<reference evidence="5" key="1">
    <citation type="submission" date="2020-08" db="EMBL/GenBank/DDBJ databases">
        <title>Genome public.</title>
        <authorList>
            <person name="Liu C."/>
            <person name="Sun Q."/>
        </authorList>
    </citation>
    <scope>NUCLEOTIDE SEQUENCE</scope>
    <source>
        <strain evidence="5">H8</strain>
    </source>
</reference>
<evidence type="ECO:0000259" key="4">
    <source>
        <dbReference type="Pfam" id="PF13472"/>
    </source>
</evidence>
<accession>A0A926DNG1</accession>
<dbReference type="AlphaFoldDB" id="A0A926DNG1"/>
<feature type="chain" id="PRO_5037341380" description="SGNH hydrolase-type esterase domain-containing protein" evidence="3">
    <location>
        <begin position="25"/>
        <end position="808"/>
    </location>
</feature>
<dbReference type="Proteomes" id="UP000611762">
    <property type="component" value="Unassembled WGS sequence"/>
</dbReference>
<dbReference type="InterPro" id="IPR036514">
    <property type="entry name" value="SGNH_hydro_sf"/>
</dbReference>
<dbReference type="PANTHER" id="PTHR43695:SF1">
    <property type="entry name" value="RHAMNOGALACTURONAN ACETYLESTERASE"/>
    <property type="match status" value="1"/>
</dbReference>
<evidence type="ECO:0000256" key="2">
    <source>
        <dbReference type="ARBA" id="ARBA00022801"/>
    </source>
</evidence>
<comment type="similarity">
    <text evidence="1">Belongs to the 'GDSL' lipolytic enzyme family.</text>
</comment>
<dbReference type="Gene3D" id="2.60.120.260">
    <property type="entry name" value="Galactose-binding domain-like"/>
    <property type="match status" value="2"/>
</dbReference>
<proteinExistence type="inferred from homology"/>
<dbReference type="InterPro" id="IPR013830">
    <property type="entry name" value="SGNH_hydro"/>
</dbReference>
<feature type="domain" description="SGNH hydrolase-type esterase" evidence="4">
    <location>
        <begin position="572"/>
        <end position="726"/>
    </location>
</feature>
<evidence type="ECO:0000256" key="1">
    <source>
        <dbReference type="ARBA" id="ARBA00008668"/>
    </source>
</evidence>
<gene>
    <name evidence="5" type="ORF">H8698_09375</name>
</gene>
<protein>
    <recommendedName>
        <fullName evidence="4">SGNH hydrolase-type esterase domain-containing protein</fullName>
    </recommendedName>
</protein>
<dbReference type="GO" id="GO:0016787">
    <property type="term" value="F:hydrolase activity"/>
    <property type="evidence" value="ECO:0007669"/>
    <property type="project" value="UniProtKB-KW"/>
</dbReference>
<feature type="signal peptide" evidence="3">
    <location>
        <begin position="1"/>
        <end position="24"/>
    </location>
</feature>
<name>A0A926DNG1_9FIRM</name>
<dbReference type="PANTHER" id="PTHR43695">
    <property type="entry name" value="PUTATIVE (AFU_ORTHOLOGUE AFUA_2G17250)-RELATED"/>
    <property type="match status" value="1"/>
</dbReference>
<keyword evidence="6" id="KW-1185">Reference proteome</keyword>
<keyword evidence="2" id="KW-0378">Hydrolase</keyword>
<dbReference type="RefSeq" id="WP_249313127.1">
    <property type="nucleotide sequence ID" value="NZ_JACRSU010000003.1"/>
</dbReference>
<evidence type="ECO:0000313" key="5">
    <source>
        <dbReference type="EMBL" id="MBC8541183.1"/>
    </source>
</evidence>
<dbReference type="EMBL" id="JACRSU010000003">
    <property type="protein sequence ID" value="MBC8541183.1"/>
    <property type="molecule type" value="Genomic_DNA"/>
</dbReference>
<evidence type="ECO:0000313" key="6">
    <source>
        <dbReference type="Proteomes" id="UP000611762"/>
    </source>
</evidence>
<dbReference type="SUPFAM" id="SSF52266">
    <property type="entry name" value="SGNH hydrolase"/>
    <property type="match status" value="1"/>
</dbReference>
<comment type="caution">
    <text evidence="5">The sequence shown here is derived from an EMBL/GenBank/DDBJ whole genome shotgun (WGS) entry which is preliminary data.</text>
</comment>
<keyword evidence="3" id="KW-0732">Signal</keyword>
<dbReference type="Gene3D" id="3.40.50.1110">
    <property type="entry name" value="SGNH hydrolase"/>
    <property type="match status" value="1"/>
</dbReference>
<organism evidence="5 6">
    <name type="scientific">Congzhengia minquanensis</name>
    <dbReference type="NCBI Taxonomy" id="2763657"/>
    <lineage>
        <taxon>Bacteria</taxon>
        <taxon>Bacillati</taxon>
        <taxon>Bacillota</taxon>
        <taxon>Clostridia</taxon>
        <taxon>Eubacteriales</taxon>
        <taxon>Oscillospiraceae</taxon>
        <taxon>Congzhengia</taxon>
    </lineage>
</organism>
<dbReference type="Pfam" id="PF13472">
    <property type="entry name" value="Lipase_GDSL_2"/>
    <property type="match status" value="1"/>
</dbReference>
<evidence type="ECO:0000256" key="3">
    <source>
        <dbReference type="SAM" id="SignalP"/>
    </source>
</evidence>
<dbReference type="InterPro" id="IPR037459">
    <property type="entry name" value="RhgT-like"/>
</dbReference>
<sequence length="808" mass="88922">MKKLLCVLLTTLLLLSLLIPFAGAQGAENVAPDGETVIELEDYYDQYGKENDNASEGKLLYTTWGSGTIEEIKLEIIINVEREGYYSTEYSASSRNGNEYLSLVQFAVDGAGIGDNNAKGTPIADGYMNDSDFIVYRYGGAPVYLTPGEHTLQATVGVTKDSRIKFAMDYVKFIPNQAQVVGGEKVILEFEDYADKFVTENENASGGKLVYTSWGTGVPTYTISIPVNVLSSGYYNSEFAVAKHPDKVGTSDVILKIDDTEIGSNKHTSPGEDISNSNTYVNETWPMHRYQGKTVFLEAGMHVLKAEVGTTGDGVVKFAADYIAVMPSAGFNVSASGARFEFEDFDEKYVTENENASNGKLLATSWGKDETYQVEFPVNLQENGFYRVKYSMAQHPNNIGVSDVQMLIDGAAIGDNAPGSGEDISMDKTYFNDILPMYVYSTEHYFDKGSHVVTLDVKTTGNNVVKFAADYISFEKNMTDKAVVGDGTVEVIANFDKAVSGTAIAALYRGKQLVGVAQKPVSDESTVMVDVKSNEAPETAKMFIWEDMQNIVPLAVSKLITNIENAPINIFLLGDSVCVQYAESEFPQQGWGYYMQEQFESGANVSNRAVGGTSTKTYQTLGYWEKAIAQIEEGDFVLINFGLNDFYNISETGKGTTIEQYKENLTMYCNEIFKKNATPVLVTPLPECKTSSVPALKERGEAMKEVGASIGVTVIDMNTALVEQWLTDSTGTVTEAQCTKAFEQYYLSEAAFLRLEKEYGKTVSDAKWEYIKNTPDRTHINIDGATFFAETLCGFLKETDLRIADYLK</sequence>